<dbReference type="PANTHER" id="PTHR12106:SF27">
    <property type="entry name" value="SORTILIN-RELATED RECEPTOR"/>
    <property type="match status" value="1"/>
</dbReference>
<dbReference type="Gene3D" id="2.60.120.200">
    <property type="match status" value="1"/>
</dbReference>
<keyword evidence="3" id="KW-0472">Membrane</keyword>
<dbReference type="InterPro" id="IPR013783">
    <property type="entry name" value="Ig-like_fold"/>
</dbReference>
<dbReference type="RefSeq" id="WP_212189066.1">
    <property type="nucleotide sequence ID" value="NZ_JAGTAR010000007.1"/>
</dbReference>
<dbReference type="InterPro" id="IPR022409">
    <property type="entry name" value="PKD/Chitinase_dom"/>
</dbReference>
<protein>
    <submittedName>
        <fullName evidence="5">PKD domain-containing protein</fullName>
    </submittedName>
</protein>
<reference evidence="5" key="2">
    <citation type="submission" date="2021-04" db="EMBL/GenBank/DDBJ databases">
        <authorList>
            <person name="Zhang T."/>
            <person name="Zhang Y."/>
            <person name="Lu D."/>
            <person name="Zuo D."/>
            <person name="Du Z."/>
        </authorList>
    </citation>
    <scope>NUCLEOTIDE SEQUENCE</scope>
    <source>
        <strain evidence="5">JR1</strain>
    </source>
</reference>
<dbReference type="Gene3D" id="2.60.40.10">
    <property type="entry name" value="Immunoglobulins"/>
    <property type="match status" value="1"/>
</dbReference>
<dbReference type="GO" id="GO:0004553">
    <property type="term" value="F:hydrolase activity, hydrolyzing O-glycosyl compounds"/>
    <property type="evidence" value="ECO:0007669"/>
    <property type="project" value="UniProtKB-ARBA"/>
</dbReference>
<dbReference type="SUPFAM" id="SSF49899">
    <property type="entry name" value="Concanavalin A-like lectins/glucanases"/>
    <property type="match status" value="1"/>
</dbReference>
<feature type="domain" description="PKD" evidence="4">
    <location>
        <begin position="765"/>
        <end position="850"/>
    </location>
</feature>
<gene>
    <name evidence="5" type="ORF">KDU71_06285</name>
</gene>
<dbReference type="Pfam" id="PF14870">
    <property type="entry name" value="PSII_BNR"/>
    <property type="match status" value="1"/>
</dbReference>
<keyword evidence="6" id="KW-1185">Reference proteome</keyword>
<dbReference type="InterPro" id="IPR050310">
    <property type="entry name" value="VPS10-sortilin"/>
</dbReference>
<dbReference type="Proteomes" id="UP000679220">
    <property type="component" value="Unassembled WGS sequence"/>
</dbReference>
<dbReference type="Pfam" id="PF13385">
    <property type="entry name" value="Laminin_G_3"/>
    <property type="match status" value="1"/>
</dbReference>
<feature type="transmembrane region" description="Helical" evidence="3">
    <location>
        <begin position="7"/>
        <end position="25"/>
    </location>
</feature>
<evidence type="ECO:0000256" key="3">
    <source>
        <dbReference type="SAM" id="Phobius"/>
    </source>
</evidence>
<evidence type="ECO:0000256" key="2">
    <source>
        <dbReference type="ARBA" id="ARBA00023157"/>
    </source>
</evidence>
<dbReference type="CDD" id="cd00146">
    <property type="entry name" value="PKD"/>
    <property type="match status" value="1"/>
</dbReference>
<dbReference type="InterPro" id="IPR000601">
    <property type="entry name" value="PKD_dom"/>
</dbReference>
<keyword evidence="1" id="KW-0732">Signal</keyword>
<dbReference type="CDD" id="cd15482">
    <property type="entry name" value="Sialidase_non-viral"/>
    <property type="match status" value="1"/>
</dbReference>
<sequence>MRNKGRLLAGCIISTIITSVIIVRLNHSPNIDGSEYSEYPVWIEMMDQPDVNMLEARNAFDTYWSGHEHYQGDRHKQFERWYAINSKRIDENGHLIPAKAVSSAYRNMMSAANAEMEGHWYCYGPVNVGPRNGTKRDGGRVKDIQFHPVDPQTLYVSCFKSGLFKTMDGGASWEPLCDNIPEQVYVSAIKPSDPNTILIGTDMGVYITNDGGDTWNTTSITTEVKALLIQPGNENVIIAGAGNGIYRSSNGGESWSFVLSSNNVEDLKSHPTNPDILFAATNGPTSQFYRSSDGGASWTENTSFGKGCFMKIAVTSAAPDHVFVLNARDHLGDDSFEGFYKSTNAGVSFTKLSGTTPCITGYKDDGAISRGQPNYNLFVVVDPADASKVWAGGVKSWKSEDGGSSWTQFFNGVTTDGDNLHLDQLNWAYSPHNNALYAANDGGIYYLNDANQFQMITDGLPIAEVYECTQSQTRKTNVAGGTMHCGVKLNNNGVWYTPWGGDEATCIIDPTDVQYVYHLKYEKVSRSTNGGFNFSRINAANTDRGEYTGTGVLHKSDVNTLFAGFTQLQRSNNVRAASVNWNTISSFAGTSKIQKVEQSGANEDVFYVARGTELYRSDNINAATPSYTNLTGNLPLSGVSVNDIAALSTDENVVFILQGSKVYRSSNKGASWTDLTSNLPAVALLEMTIDQTANEGIYVETDIGVFYKESGMSDWINFSNGLPAVRVSGMDIYYGDTRDESLITVSTDGRGFWRSPLHGVAVEAPVANFEANYVNAVVGSTIQFSDLSTQHLQSYLWQFEGGSPATSLDINPLVRYDAPGTYEVSLTVTNSAGTDTKTFTNYITVASEGGDLQVHYQFDGDAQDASLYHRDGLNAGVDFIADSKHGEVADFDGSAQIAVSGYSGEEGTNARSISAWIKTSTNSKAIAAWGKAATSTKWAFRLETTGVLRLEPGGGNIIGSTNVADGQWHHVACVFDDDCSPTVDDVKLFVDGIEEVTYPSSVAINTVAQGDVTIGNDQMGRRFVGQMADVRIYSSALSSGDITQLAATSTAIKQSAAEQWVKLHVLGGGHIQLELLGSKSAQVSVYSLAGKMLKKEIIQEGVSTISLSSRQKELVVVQVLDSTKGEFVKKIFLE</sequence>
<dbReference type="InterPro" id="IPR035986">
    <property type="entry name" value="PKD_dom_sf"/>
</dbReference>
<evidence type="ECO:0000313" key="5">
    <source>
        <dbReference type="EMBL" id="MBR8535159.1"/>
    </source>
</evidence>
<accession>A0A941F3C1</accession>
<organism evidence="5 6">
    <name type="scientific">Carboxylicivirga sediminis</name>
    <dbReference type="NCBI Taxonomy" id="2006564"/>
    <lineage>
        <taxon>Bacteria</taxon>
        <taxon>Pseudomonadati</taxon>
        <taxon>Bacteroidota</taxon>
        <taxon>Bacteroidia</taxon>
        <taxon>Marinilabiliales</taxon>
        <taxon>Marinilabiliaceae</taxon>
        <taxon>Carboxylicivirga</taxon>
    </lineage>
</organism>
<dbReference type="PANTHER" id="PTHR12106">
    <property type="entry name" value="SORTILIN RELATED"/>
    <property type="match status" value="1"/>
</dbReference>
<comment type="caution">
    <text evidence="5">The sequence shown here is derived from an EMBL/GenBank/DDBJ whole genome shotgun (WGS) entry which is preliminary data.</text>
</comment>
<dbReference type="SUPFAM" id="SSF49299">
    <property type="entry name" value="PKD domain"/>
    <property type="match status" value="1"/>
</dbReference>
<keyword evidence="2" id="KW-1015">Disulfide bond</keyword>
<dbReference type="SUPFAM" id="SSF110296">
    <property type="entry name" value="Oligoxyloglucan reducing end-specific cellobiohydrolase"/>
    <property type="match status" value="2"/>
</dbReference>
<keyword evidence="3" id="KW-1133">Transmembrane helix</keyword>
<dbReference type="Pfam" id="PF18911">
    <property type="entry name" value="PKD_4"/>
    <property type="match status" value="1"/>
</dbReference>
<dbReference type="SMART" id="SM00560">
    <property type="entry name" value="LamGL"/>
    <property type="match status" value="1"/>
</dbReference>
<dbReference type="InterPro" id="IPR028203">
    <property type="entry name" value="PSII_CF48-like_dom"/>
</dbReference>
<dbReference type="SMART" id="SM00089">
    <property type="entry name" value="PKD"/>
    <property type="match status" value="1"/>
</dbReference>
<reference evidence="5" key="1">
    <citation type="journal article" date="2018" name="Int. J. Syst. Evol. Microbiol.">
        <title>Carboxylicivirga sediminis sp. nov., isolated from coastal sediment.</title>
        <authorList>
            <person name="Wang F.Q."/>
            <person name="Ren L.H."/>
            <person name="Zou R.J."/>
            <person name="Sun Y.Z."/>
            <person name="Liu X.J."/>
            <person name="Jiang F."/>
            <person name="Liu L.J."/>
        </authorList>
    </citation>
    <scope>NUCLEOTIDE SEQUENCE</scope>
    <source>
        <strain evidence="5">JR1</strain>
    </source>
</reference>
<evidence type="ECO:0000313" key="6">
    <source>
        <dbReference type="Proteomes" id="UP000679220"/>
    </source>
</evidence>
<dbReference type="InterPro" id="IPR006558">
    <property type="entry name" value="LamG-like"/>
</dbReference>
<dbReference type="InterPro" id="IPR015943">
    <property type="entry name" value="WD40/YVTN_repeat-like_dom_sf"/>
</dbReference>
<dbReference type="GO" id="GO:0005975">
    <property type="term" value="P:carbohydrate metabolic process"/>
    <property type="evidence" value="ECO:0007669"/>
    <property type="project" value="UniProtKB-ARBA"/>
</dbReference>
<evidence type="ECO:0000256" key="1">
    <source>
        <dbReference type="ARBA" id="ARBA00022729"/>
    </source>
</evidence>
<name>A0A941F3C1_9BACT</name>
<dbReference type="Gene3D" id="2.130.10.10">
    <property type="entry name" value="YVTN repeat-like/Quinoprotein amine dehydrogenase"/>
    <property type="match status" value="3"/>
</dbReference>
<dbReference type="PROSITE" id="PS50093">
    <property type="entry name" value="PKD"/>
    <property type="match status" value="1"/>
</dbReference>
<evidence type="ECO:0000259" key="4">
    <source>
        <dbReference type="PROSITE" id="PS50093"/>
    </source>
</evidence>
<dbReference type="InterPro" id="IPR013320">
    <property type="entry name" value="ConA-like_dom_sf"/>
</dbReference>
<keyword evidence="3" id="KW-0812">Transmembrane</keyword>
<dbReference type="EMBL" id="JAGTAR010000007">
    <property type="protein sequence ID" value="MBR8535159.1"/>
    <property type="molecule type" value="Genomic_DNA"/>
</dbReference>
<dbReference type="AlphaFoldDB" id="A0A941F3C1"/>
<proteinExistence type="predicted"/>